<organism evidence="2 3">
    <name type="scientific">Heligmosomoides polygyrus</name>
    <name type="common">Parasitic roundworm</name>
    <dbReference type="NCBI Taxonomy" id="6339"/>
    <lineage>
        <taxon>Eukaryota</taxon>
        <taxon>Metazoa</taxon>
        <taxon>Ecdysozoa</taxon>
        <taxon>Nematoda</taxon>
        <taxon>Chromadorea</taxon>
        <taxon>Rhabditida</taxon>
        <taxon>Rhabditina</taxon>
        <taxon>Rhabditomorpha</taxon>
        <taxon>Strongyloidea</taxon>
        <taxon>Heligmosomidae</taxon>
        <taxon>Heligmosomoides</taxon>
    </lineage>
</organism>
<accession>A0A183FK63</accession>
<sequence>MLACVRVSALQESFQWFFLLLKIIDFESVSRRIFAEAENVKVPQAPNDTATDVDNVSRLLFVPATLVRPFSFRIPSDLIDYRKVLKSIAFLASQPANPIGLAASYEIQERTNKFCFRHVAVCSIVID</sequence>
<dbReference type="WBParaSite" id="HPBE_0000749501-mRNA-1">
    <property type="protein sequence ID" value="HPBE_0000749501-mRNA-1"/>
    <property type="gene ID" value="HPBE_0000749501"/>
</dbReference>
<evidence type="ECO:0000313" key="2">
    <source>
        <dbReference type="Proteomes" id="UP000050761"/>
    </source>
</evidence>
<evidence type="ECO:0000313" key="3">
    <source>
        <dbReference type="WBParaSite" id="HPBE_0000749501-mRNA-1"/>
    </source>
</evidence>
<dbReference type="Proteomes" id="UP000050761">
    <property type="component" value="Unassembled WGS sequence"/>
</dbReference>
<evidence type="ECO:0000313" key="1">
    <source>
        <dbReference type="EMBL" id="VDO72494.1"/>
    </source>
</evidence>
<reference evidence="1 2" key="1">
    <citation type="submission" date="2018-11" db="EMBL/GenBank/DDBJ databases">
        <authorList>
            <consortium name="Pathogen Informatics"/>
        </authorList>
    </citation>
    <scope>NUCLEOTIDE SEQUENCE [LARGE SCALE GENOMIC DNA]</scope>
</reference>
<reference evidence="3" key="2">
    <citation type="submission" date="2019-09" db="UniProtKB">
        <authorList>
            <consortium name="WormBaseParasite"/>
        </authorList>
    </citation>
    <scope>IDENTIFICATION</scope>
</reference>
<gene>
    <name evidence="1" type="ORF">HPBE_LOCUS7496</name>
</gene>
<dbReference type="AlphaFoldDB" id="A0A183FK63"/>
<keyword evidence="2" id="KW-1185">Reference proteome</keyword>
<dbReference type="EMBL" id="UZAH01025903">
    <property type="protein sequence ID" value="VDO72494.1"/>
    <property type="molecule type" value="Genomic_DNA"/>
</dbReference>
<name>A0A183FK63_HELPZ</name>
<protein>
    <submittedName>
        <fullName evidence="1 3">Uncharacterized protein</fullName>
    </submittedName>
</protein>
<accession>A0A3P7YLG8</accession>
<proteinExistence type="predicted"/>